<keyword evidence="1" id="KW-0175">Coiled coil</keyword>
<evidence type="ECO:0000256" key="1">
    <source>
        <dbReference type="SAM" id="Coils"/>
    </source>
</evidence>
<dbReference type="Pfam" id="PF07714">
    <property type="entry name" value="PK_Tyr_Ser-Thr"/>
    <property type="match status" value="1"/>
</dbReference>
<evidence type="ECO:0000313" key="3">
    <source>
        <dbReference type="EMBL" id="CAI2175313.1"/>
    </source>
</evidence>
<dbReference type="Gene3D" id="1.10.510.10">
    <property type="entry name" value="Transferase(Phosphotransferase) domain 1"/>
    <property type="match status" value="1"/>
</dbReference>
<comment type="caution">
    <text evidence="3">The sequence shown here is derived from an EMBL/GenBank/DDBJ whole genome shotgun (WGS) entry which is preliminary data.</text>
</comment>
<dbReference type="GO" id="GO:0005524">
    <property type="term" value="F:ATP binding"/>
    <property type="evidence" value="ECO:0007669"/>
    <property type="project" value="InterPro"/>
</dbReference>
<keyword evidence="4" id="KW-1185">Reference proteome</keyword>
<dbReference type="InterPro" id="IPR011009">
    <property type="entry name" value="Kinase-like_dom_sf"/>
</dbReference>
<evidence type="ECO:0000259" key="2">
    <source>
        <dbReference type="PROSITE" id="PS50011"/>
    </source>
</evidence>
<dbReference type="PANTHER" id="PTHR24362:SF309">
    <property type="entry name" value="PROTEIN KINASE DOMAIN-CONTAINING PROTEIN"/>
    <property type="match status" value="1"/>
</dbReference>
<dbReference type="EMBL" id="CAMKVN010001344">
    <property type="protein sequence ID" value="CAI2175313.1"/>
    <property type="molecule type" value="Genomic_DNA"/>
</dbReference>
<sequence length="277" mass="32256">MNGTKNMPIITDLGIYQPANLKPTENDKKQVFGVLPYLAPEILKGKNRTQASDIYGFGIIAYEITTGLPPFYDMAHEELLATRICQGLRPKTNYKVPQKILDIIKQCLDADPLKRPNALKLSGYSEKGKVNVTNSSSNLRPFGTLTPIPPPPRIRNEPNLQQANVKDHENWLAKQQERISILQQNVELQKHLRELSTTGEDHEKWLKQEEQRIDVMQRQIEFQKQLNELYLAIPQLTNDDEYEKWMERQQERIRVLKQQVELQQQLYELSNANMNYY</sequence>
<name>A0A9W4SM95_9GLOM</name>
<dbReference type="SUPFAM" id="SSF56112">
    <property type="entry name" value="Protein kinase-like (PK-like)"/>
    <property type="match status" value="1"/>
</dbReference>
<dbReference type="InterPro" id="IPR000719">
    <property type="entry name" value="Prot_kinase_dom"/>
</dbReference>
<organism evidence="3 4">
    <name type="scientific">Funneliformis geosporum</name>
    <dbReference type="NCBI Taxonomy" id="1117311"/>
    <lineage>
        <taxon>Eukaryota</taxon>
        <taxon>Fungi</taxon>
        <taxon>Fungi incertae sedis</taxon>
        <taxon>Mucoromycota</taxon>
        <taxon>Glomeromycotina</taxon>
        <taxon>Glomeromycetes</taxon>
        <taxon>Glomerales</taxon>
        <taxon>Glomeraceae</taxon>
        <taxon>Funneliformis</taxon>
    </lineage>
</organism>
<dbReference type="PANTHER" id="PTHR24362">
    <property type="entry name" value="SERINE/THREONINE-PROTEIN KINASE NEK"/>
    <property type="match status" value="1"/>
</dbReference>
<proteinExistence type="predicted"/>
<feature type="coiled-coil region" evidence="1">
    <location>
        <begin position="206"/>
        <end position="266"/>
    </location>
</feature>
<dbReference type="GO" id="GO:0004672">
    <property type="term" value="F:protein kinase activity"/>
    <property type="evidence" value="ECO:0007669"/>
    <property type="project" value="InterPro"/>
</dbReference>
<evidence type="ECO:0000313" key="4">
    <source>
        <dbReference type="Proteomes" id="UP001153678"/>
    </source>
</evidence>
<dbReference type="OrthoDB" id="2403434at2759"/>
<dbReference type="InterPro" id="IPR001245">
    <property type="entry name" value="Ser-Thr/Tyr_kinase_cat_dom"/>
</dbReference>
<dbReference type="PROSITE" id="PS50011">
    <property type="entry name" value="PROTEIN_KINASE_DOM"/>
    <property type="match status" value="1"/>
</dbReference>
<dbReference type="Proteomes" id="UP001153678">
    <property type="component" value="Unassembled WGS sequence"/>
</dbReference>
<dbReference type="AlphaFoldDB" id="A0A9W4SM95"/>
<protein>
    <submittedName>
        <fullName evidence="3">10649_t:CDS:1</fullName>
    </submittedName>
</protein>
<accession>A0A9W4SM95</accession>
<gene>
    <name evidence="3" type="ORF">FWILDA_LOCUS7030</name>
</gene>
<feature type="domain" description="Protein kinase" evidence="2">
    <location>
        <begin position="1"/>
        <end position="125"/>
    </location>
</feature>
<reference evidence="3" key="1">
    <citation type="submission" date="2022-08" db="EMBL/GenBank/DDBJ databases">
        <authorList>
            <person name="Kallberg Y."/>
            <person name="Tangrot J."/>
            <person name="Rosling A."/>
        </authorList>
    </citation>
    <scope>NUCLEOTIDE SEQUENCE</scope>
    <source>
        <strain evidence="3">Wild A</strain>
    </source>
</reference>